<protein>
    <submittedName>
        <fullName evidence="7">Mechanosensitive ion channel</fullName>
    </submittedName>
</protein>
<name>A0A7C5U5X0_CALS0</name>
<accession>A0A7C5U5X0</accession>
<feature type="transmembrane region" description="Helical" evidence="5">
    <location>
        <begin position="17"/>
        <end position="39"/>
    </location>
</feature>
<comment type="caution">
    <text evidence="7">The sequence shown here is derived from an EMBL/GenBank/DDBJ whole genome shotgun (WGS) entry which is preliminary data.</text>
</comment>
<keyword evidence="4 5" id="KW-0472">Membrane</keyword>
<proteinExistence type="predicted"/>
<feature type="transmembrane region" description="Helical" evidence="5">
    <location>
        <begin position="51"/>
        <end position="74"/>
    </location>
</feature>
<keyword evidence="2 5" id="KW-0812">Transmembrane</keyword>
<feature type="domain" description="Mechanosensitive ion channel MscS" evidence="6">
    <location>
        <begin position="134"/>
        <end position="194"/>
    </location>
</feature>
<reference evidence="7" key="1">
    <citation type="journal article" date="2020" name="mSystems">
        <title>Genome- and Community-Level Interaction Insights into Carbon Utilization and Element Cycling Functions of Hydrothermarchaeota in Hydrothermal Sediment.</title>
        <authorList>
            <person name="Zhou Z."/>
            <person name="Liu Y."/>
            <person name="Xu W."/>
            <person name="Pan J."/>
            <person name="Luo Z.H."/>
            <person name="Li M."/>
        </authorList>
    </citation>
    <scope>NUCLEOTIDE SEQUENCE [LARGE SCALE GENOMIC DNA]</scope>
    <source>
        <strain evidence="7">SpSt-1084</strain>
    </source>
</reference>
<dbReference type="PANTHER" id="PTHR30221:SF1">
    <property type="entry name" value="SMALL-CONDUCTANCE MECHANOSENSITIVE CHANNEL"/>
    <property type="match status" value="1"/>
</dbReference>
<dbReference type="Pfam" id="PF00924">
    <property type="entry name" value="MS_channel_2nd"/>
    <property type="match status" value="1"/>
</dbReference>
<dbReference type="Gene3D" id="1.10.287.1260">
    <property type="match status" value="1"/>
</dbReference>
<dbReference type="GO" id="GO:0016020">
    <property type="term" value="C:membrane"/>
    <property type="evidence" value="ECO:0007669"/>
    <property type="project" value="UniProtKB-SubCell"/>
</dbReference>
<dbReference type="InterPro" id="IPR010920">
    <property type="entry name" value="LSM_dom_sf"/>
</dbReference>
<feature type="transmembrane region" description="Helical" evidence="5">
    <location>
        <begin position="124"/>
        <end position="145"/>
    </location>
</feature>
<evidence type="ECO:0000313" key="7">
    <source>
        <dbReference type="EMBL" id="HHR40636.1"/>
    </source>
</evidence>
<dbReference type="InterPro" id="IPR006685">
    <property type="entry name" value="MscS_channel_2nd"/>
</dbReference>
<comment type="subcellular location">
    <subcellularLocation>
        <location evidence="1">Membrane</location>
    </subcellularLocation>
</comment>
<evidence type="ECO:0000256" key="1">
    <source>
        <dbReference type="ARBA" id="ARBA00004370"/>
    </source>
</evidence>
<organism evidence="7">
    <name type="scientific">Caldiarchaeum subterraneum</name>
    <dbReference type="NCBI Taxonomy" id="311458"/>
    <lineage>
        <taxon>Archaea</taxon>
        <taxon>Nitrososphaerota</taxon>
        <taxon>Candidatus Caldarchaeales</taxon>
        <taxon>Candidatus Caldarchaeaceae</taxon>
        <taxon>Candidatus Caldarchaeum</taxon>
    </lineage>
</organism>
<dbReference type="SUPFAM" id="SSF50182">
    <property type="entry name" value="Sm-like ribonucleoproteins"/>
    <property type="match status" value="1"/>
</dbReference>
<evidence type="ECO:0000256" key="3">
    <source>
        <dbReference type="ARBA" id="ARBA00022989"/>
    </source>
</evidence>
<feature type="transmembrane region" description="Helical" evidence="5">
    <location>
        <begin position="95"/>
        <end position="118"/>
    </location>
</feature>
<gene>
    <name evidence="7" type="ORF">ENM42_02280</name>
</gene>
<dbReference type="InterPro" id="IPR045275">
    <property type="entry name" value="MscS_archaea/bacteria_type"/>
</dbReference>
<dbReference type="Gene3D" id="2.30.30.60">
    <property type="match status" value="1"/>
</dbReference>
<dbReference type="InterPro" id="IPR023408">
    <property type="entry name" value="MscS_beta-dom_sf"/>
</dbReference>
<dbReference type="EMBL" id="DRXS01000124">
    <property type="protein sequence ID" value="HHR40636.1"/>
    <property type="molecule type" value="Genomic_DNA"/>
</dbReference>
<keyword evidence="3 5" id="KW-1133">Transmembrane helix</keyword>
<dbReference type="PANTHER" id="PTHR30221">
    <property type="entry name" value="SMALL-CONDUCTANCE MECHANOSENSITIVE CHANNEL"/>
    <property type="match status" value="1"/>
</dbReference>
<evidence type="ECO:0000256" key="5">
    <source>
        <dbReference type="SAM" id="Phobius"/>
    </source>
</evidence>
<dbReference type="GO" id="GO:0008381">
    <property type="term" value="F:mechanosensitive monoatomic ion channel activity"/>
    <property type="evidence" value="ECO:0007669"/>
    <property type="project" value="InterPro"/>
</dbReference>
<evidence type="ECO:0000259" key="6">
    <source>
        <dbReference type="Pfam" id="PF00924"/>
    </source>
</evidence>
<evidence type="ECO:0000256" key="2">
    <source>
        <dbReference type="ARBA" id="ARBA00022692"/>
    </source>
</evidence>
<dbReference type="AlphaFoldDB" id="A0A7C5U5X0"/>
<sequence length="200" mass="21086">MSQVNVARNTSRAVFKLVFYIVVYVAVAADIQWLFSAFLPVYRVNIADYLVYVQILLSLAFGYLIVSFVAEPLYKILSVKYEHSAAAAVRNLLKIIGLGALAASIAGGVAGGAVGLALGGFIGLVIGFASQQILGQTIAGLFLLIARPFKIGDAVVIAGEEGVVEDIATLFTSVVKADVTKVLIPNNSLIGGKIVLKKTQ</sequence>
<evidence type="ECO:0000256" key="4">
    <source>
        <dbReference type="ARBA" id="ARBA00023136"/>
    </source>
</evidence>